<dbReference type="InterPro" id="IPR013783">
    <property type="entry name" value="Ig-like_fold"/>
</dbReference>
<dbReference type="InterPro" id="IPR036116">
    <property type="entry name" value="FN3_sf"/>
</dbReference>
<keyword evidence="1" id="KW-0812">Transmembrane</keyword>
<dbReference type="EMBL" id="DUFG01000005">
    <property type="protein sequence ID" value="HIH07885.1"/>
    <property type="molecule type" value="Genomic_DNA"/>
</dbReference>
<organism evidence="3 5">
    <name type="scientific">Candidatus Iainarchaeum sp</name>
    <dbReference type="NCBI Taxonomy" id="3101447"/>
    <lineage>
        <taxon>Archaea</taxon>
        <taxon>Candidatus Iainarchaeota</taxon>
        <taxon>Candidatus Iainarchaeia</taxon>
        <taxon>Candidatus Iainarchaeales</taxon>
        <taxon>Candidatus Iainarchaeaceae</taxon>
        <taxon>Candidatus Iainarchaeum</taxon>
    </lineage>
</organism>
<feature type="transmembrane region" description="Helical" evidence="1">
    <location>
        <begin position="679"/>
        <end position="709"/>
    </location>
</feature>
<dbReference type="EMBL" id="JAGVWF010000027">
    <property type="protein sequence ID" value="MBS3059167.1"/>
    <property type="molecule type" value="Genomic_DNA"/>
</dbReference>
<accession>A0A7J4IUG8</accession>
<evidence type="ECO:0000259" key="2">
    <source>
        <dbReference type="PROSITE" id="PS50853"/>
    </source>
</evidence>
<evidence type="ECO:0000256" key="1">
    <source>
        <dbReference type="SAM" id="Phobius"/>
    </source>
</evidence>
<dbReference type="SUPFAM" id="SSF49265">
    <property type="entry name" value="Fibronectin type III"/>
    <property type="match status" value="1"/>
</dbReference>
<dbReference type="Pfam" id="PF25833">
    <property type="entry name" value="Fn3_SaeA_3rd"/>
    <property type="match status" value="1"/>
</dbReference>
<dbReference type="CDD" id="cd00063">
    <property type="entry name" value="FN3"/>
    <property type="match status" value="1"/>
</dbReference>
<gene>
    <name evidence="3" type="ORF">HA237_00775</name>
    <name evidence="4" type="ORF">J4224_01940</name>
</gene>
<dbReference type="PROSITE" id="PS50853">
    <property type="entry name" value="FN3"/>
    <property type="match status" value="1"/>
</dbReference>
<protein>
    <submittedName>
        <fullName evidence="3">Fibronectin type III domain-containing protein</fullName>
    </submittedName>
</protein>
<name>A0A7J4IUG8_9ARCH</name>
<keyword evidence="1" id="KW-0472">Membrane</keyword>
<reference evidence="4" key="3">
    <citation type="submission" date="2021-05" db="EMBL/GenBank/DDBJ databases">
        <title>Protein family content uncovers lineage relationships and bacterial pathway maintenance mechanisms in DPANN archaea.</title>
        <authorList>
            <person name="Castelle C.J."/>
            <person name="Meheust R."/>
            <person name="Jaffe A.L."/>
            <person name="Seitz K."/>
            <person name="Gong X."/>
            <person name="Baker B.J."/>
            <person name="Banfield J.F."/>
        </authorList>
    </citation>
    <scope>NUCLEOTIDE SEQUENCE</scope>
    <source>
        <strain evidence="4">RIFCSPHIGHO2_01_FULL_GW2011_AR10_43_9</strain>
    </source>
</reference>
<dbReference type="Proteomes" id="UP000577419">
    <property type="component" value="Unassembled WGS sequence"/>
</dbReference>
<proteinExistence type="predicted"/>
<reference evidence="4" key="2">
    <citation type="submission" date="2021-03" db="EMBL/GenBank/DDBJ databases">
        <authorList>
            <person name="Jaffe A."/>
        </authorList>
    </citation>
    <scope>NUCLEOTIDE SEQUENCE</scope>
    <source>
        <strain evidence="4">RIFCSPHIGHO2_01_FULL_GW2011_AR10_43_9</strain>
    </source>
</reference>
<dbReference type="Gene3D" id="2.60.40.10">
    <property type="entry name" value="Immunoglobulins"/>
    <property type="match status" value="1"/>
</dbReference>
<evidence type="ECO:0000313" key="3">
    <source>
        <dbReference type="EMBL" id="HIH07885.1"/>
    </source>
</evidence>
<evidence type="ECO:0000313" key="4">
    <source>
        <dbReference type="EMBL" id="MBS3059167.1"/>
    </source>
</evidence>
<sequence length="713" mass="78461">MVKRFLFAFFVLLLAAVVFGLDGPTISSSTHPDSGLWYKETRPAFEWEVLDGATAHSYALGMEAETAPDEISEGIGNSFRAPPKIDGLWFFHVRSKVGGQWTDASHYSLKIDHTAPMSPQNVEATPTDDGNIRVSWDAAFDESSGVDHYVLFRAFQKDFDIRDPATVVLSDNIVGTSFVEEELVEGRTYHYRVRAVDKADNLGGISKSVFTKPKSFCDLEISFTPSLEQETLSISVESQGGELYHANFFVTVPGKEREMIAENITYASLIAREVDLLGVEDGNILFELEAEDNDVDDCSIQFTYFLDRVGPSGGWLSPPENLKLLDVVELKVEAVDSGINPSGIKSVEFLYREDVDASIGFAERVSEREFSLDWNTLSAPNGRYAVIARILDFGGNNVELSRSVSVENTALLLSEISGLLSQAGEEKSKAEKLKGTLIAAGLQDAEFFSILGQADGNYAKASDLLERQVFLETALVHALNAKELFEQAAESVSVERYNNLYVVFEPNSEAEAFREAGLKEELVGEAASNLQELSVSRRIEVNKISDSNGVFYVAVILISFRDVNESTPVQIVEVIPKTVAANASDIISSTDFEVFNADPVIKFDADVMETNYISYALAKRFSKEEADAFAESNPNKEFLVPPIVLGSSASVNSGIIVERFDTEKLFGGVSSFFSSQDAWVFVLAGVLVVLFLFLVIVVLAVSIIIFILVKRRR</sequence>
<dbReference type="SMART" id="SM00060">
    <property type="entry name" value="FN3"/>
    <property type="match status" value="1"/>
</dbReference>
<comment type="caution">
    <text evidence="3">The sequence shown here is derived from an EMBL/GenBank/DDBJ whole genome shotgun (WGS) entry which is preliminary data.</text>
</comment>
<dbReference type="Proteomes" id="UP000683213">
    <property type="component" value="Unassembled WGS sequence"/>
</dbReference>
<evidence type="ECO:0000313" key="5">
    <source>
        <dbReference type="Proteomes" id="UP000577419"/>
    </source>
</evidence>
<reference evidence="5" key="1">
    <citation type="journal article" date="2020" name="bioRxiv">
        <title>A rank-normalized archaeal taxonomy based on genome phylogeny resolves widespread incomplete and uneven classifications.</title>
        <authorList>
            <person name="Rinke C."/>
            <person name="Chuvochina M."/>
            <person name="Mussig A.J."/>
            <person name="Chaumeil P.-A."/>
            <person name="Waite D.W."/>
            <person name="Whitman W.B."/>
            <person name="Parks D.H."/>
            <person name="Hugenholtz P."/>
        </authorList>
    </citation>
    <scope>NUCLEOTIDE SEQUENCE [LARGE SCALE GENOMIC DNA]</scope>
</reference>
<dbReference type="AlphaFoldDB" id="A0A7J4IUG8"/>
<dbReference type="InterPro" id="IPR058692">
    <property type="entry name" value="Fn3_SaeA_2nd"/>
</dbReference>
<feature type="domain" description="Fibronectin type-III" evidence="2">
    <location>
        <begin position="118"/>
        <end position="216"/>
    </location>
</feature>
<dbReference type="InterPro" id="IPR003961">
    <property type="entry name" value="FN3_dom"/>
</dbReference>
<keyword evidence="1" id="KW-1133">Transmembrane helix</keyword>